<feature type="region of interest" description="Disordered" evidence="1">
    <location>
        <begin position="107"/>
        <end position="131"/>
    </location>
</feature>
<organism evidence="3 4">
    <name type="scientific">Rhodococcus rhodnii LMG 5362</name>
    <dbReference type="NCBI Taxonomy" id="1273125"/>
    <lineage>
        <taxon>Bacteria</taxon>
        <taxon>Bacillati</taxon>
        <taxon>Actinomycetota</taxon>
        <taxon>Actinomycetes</taxon>
        <taxon>Mycobacteriales</taxon>
        <taxon>Nocardiaceae</taxon>
        <taxon>Rhodococcus</taxon>
    </lineage>
</organism>
<keyword evidence="2" id="KW-0812">Transmembrane</keyword>
<evidence type="ECO:0000256" key="2">
    <source>
        <dbReference type="SAM" id="Phobius"/>
    </source>
</evidence>
<keyword evidence="4" id="KW-1185">Reference proteome</keyword>
<protein>
    <submittedName>
        <fullName evidence="3">Uncharacterized protein</fullName>
    </submittedName>
</protein>
<sequence>MRKSPGTILKSSRRLVPAQRPPDDNDKKIRAALVISTATTIVAALITTIGSGYWLGLQARIQQQTPIDEFRRSERIDLYSEIHAAVVDVETAEGVLAQRIRDVVRARPSATTESDRLSTELQSGDGRQNPGSIDLDIPVPAVFQIEMASWSESLRHLADLVLRAELVSSRPVLDAVDRIQSEHQELVIAFGTSAHGYAKASLFGSHLHSASHRSGTMQYGYADTPLALEVATERSTEMRHDFIAVVKEELALDD</sequence>
<feature type="transmembrane region" description="Helical" evidence="2">
    <location>
        <begin position="31"/>
        <end position="55"/>
    </location>
</feature>
<gene>
    <name evidence="3" type="ORF">Rrhod_2740</name>
</gene>
<accession>R7WPE2</accession>
<name>R7WPE2_9NOCA</name>
<keyword evidence="2" id="KW-0472">Membrane</keyword>
<evidence type="ECO:0000256" key="1">
    <source>
        <dbReference type="SAM" id="MobiDB-lite"/>
    </source>
</evidence>
<feature type="region of interest" description="Disordered" evidence="1">
    <location>
        <begin position="1"/>
        <end position="23"/>
    </location>
</feature>
<comment type="caution">
    <text evidence="3">The sequence shown here is derived from an EMBL/GenBank/DDBJ whole genome shotgun (WGS) entry which is preliminary data.</text>
</comment>
<dbReference type="RefSeq" id="WP_010838790.1">
    <property type="nucleotide sequence ID" value="NZ_APMY01000079.1"/>
</dbReference>
<dbReference type="PATRIC" id="fig|1273125.3.peg.2617"/>
<dbReference type="EMBL" id="APMY01000079">
    <property type="protein sequence ID" value="EOM75834.1"/>
    <property type="molecule type" value="Genomic_DNA"/>
</dbReference>
<dbReference type="AlphaFoldDB" id="R7WPE2"/>
<evidence type="ECO:0000313" key="3">
    <source>
        <dbReference type="EMBL" id="EOM75834.1"/>
    </source>
</evidence>
<evidence type="ECO:0000313" key="4">
    <source>
        <dbReference type="Proteomes" id="UP000013525"/>
    </source>
</evidence>
<dbReference type="Proteomes" id="UP000013525">
    <property type="component" value="Unassembled WGS sequence"/>
</dbReference>
<reference evidence="3 4" key="1">
    <citation type="journal article" date="2013" name="Genome Announc.">
        <title>Draft Genome Sequence of Rhodococcus rhodnii Strain LMG5362, a Symbiont of Rhodnius prolixus (Hemiptera, Reduviidae, Triatominae), the Principle Vector of Trypanosoma cruzi.</title>
        <authorList>
            <person name="Pachebat J.A."/>
            <person name="van Keulen G."/>
            <person name="Whitten M.M."/>
            <person name="Girdwood S."/>
            <person name="Del Sol R."/>
            <person name="Dyson P.J."/>
            <person name="Facey P.D."/>
        </authorList>
    </citation>
    <scope>NUCLEOTIDE SEQUENCE [LARGE SCALE GENOMIC DNA]</scope>
    <source>
        <strain evidence="3 4">LMG 5362</strain>
    </source>
</reference>
<feature type="compositionally biased region" description="Polar residues" evidence="1">
    <location>
        <begin position="119"/>
        <end position="131"/>
    </location>
</feature>
<keyword evidence="2" id="KW-1133">Transmembrane helix</keyword>
<proteinExistence type="predicted"/>